<dbReference type="Gene3D" id="2.115.10.20">
    <property type="entry name" value="Glycosyl hydrolase domain, family 43"/>
    <property type="match status" value="1"/>
</dbReference>
<protein>
    <recommendedName>
        <fullName evidence="3">Glycosyl hydrolase family 43</fullName>
    </recommendedName>
</protein>
<dbReference type="InterPro" id="IPR023296">
    <property type="entry name" value="Glyco_hydro_beta-prop_sf"/>
</dbReference>
<reference evidence="1 2" key="1">
    <citation type="submission" date="2023-02" db="EMBL/GenBank/DDBJ databases">
        <title>Genome sequence of Lentisphaera profundi SAORIC-696.</title>
        <authorList>
            <person name="Kim e."/>
            <person name="Cho J.-C."/>
            <person name="Choi A."/>
            <person name="Kang I."/>
        </authorList>
    </citation>
    <scope>NUCLEOTIDE SEQUENCE [LARGE SCALE GENOMIC DNA]</scope>
    <source>
        <strain evidence="1 2">SAORIC-696</strain>
    </source>
</reference>
<evidence type="ECO:0008006" key="3">
    <source>
        <dbReference type="Google" id="ProtNLM"/>
    </source>
</evidence>
<dbReference type="RefSeq" id="WP_274153755.1">
    <property type="nucleotide sequence ID" value="NZ_CP117812.1"/>
</dbReference>
<proteinExistence type="predicted"/>
<evidence type="ECO:0000313" key="1">
    <source>
        <dbReference type="EMBL" id="WDE98886.1"/>
    </source>
</evidence>
<keyword evidence="2" id="KW-1185">Reference proteome</keyword>
<dbReference type="SUPFAM" id="SSF75005">
    <property type="entry name" value="Arabinanase/levansucrase/invertase"/>
    <property type="match status" value="1"/>
</dbReference>
<dbReference type="Proteomes" id="UP001214250">
    <property type="component" value="Chromosome 2"/>
</dbReference>
<organism evidence="1 2">
    <name type="scientific">Lentisphaera profundi</name>
    <dbReference type="NCBI Taxonomy" id="1658616"/>
    <lineage>
        <taxon>Bacteria</taxon>
        <taxon>Pseudomonadati</taxon>
        <taxon>Lentisphaerota</taxon>
        <taxon>Lentisphaeria</taxon>
        <taxon>Lentisphaerales</taxon>
        <taxon>Lentisphaeraceae</taxon>
        <taxon>Lentisphaera</taxon>
    </lineage>
</organism>
<sequence>MINNNKATSLIIKVCGSIALASCAYSKGENESWIIDSQVEWKQSITSNDQLDLKDGMISPKSKHATFKSTLKTFSTQRSAKSITLAQSPVWHNWAPIKGVKPINLGDAPVMLTMGPGNYWMFGRYRAPQKKDFKSETAELKGFDIPLKTTPFANQYDAPGGLKKGLGGYHAWQSKDMLNWVHHGPVTEGFSSWVTTAEYVDGKVHIYYDFPNDQDPHLYIDEDLTDGLPGKNMGMAFKDPSDGSDCAFIRDLEGNFHVIYEDWSPIDASKHSWDSPLAGHAISSDGIGNFKILPPAVDERTTPTGKFAEYAHPHWYKADPKKFPGKASPVDVPMHRIKKGDVKAFAKYEIHDPVQNAYGDWASISIGGQYYLFGDYHKANSGIRVGWFTSSSLDKPFAFCGEIGKGHPDPDIAFAEGKFYLTTQLRTDFVSPGPWVETVEVRVGVDTNKDGQINKWTDWQTVKEKYDYITGFAKQVAKSAAALDLSSLPKGYVFQFEVKMTDTTDNNSKPILDKITLSFKE</sequence>
<dbReference type="EMBL" id="CP117812">
    <property type="protein sequence ID" value="WDE98886.1"/>
    <property type="molecule type" value="Genomic_DNA"/>
</dbReference>
<accession>A0ABY7VXA2</accession>
<name>A0ABY7VXA2_9BACT</name>
<evidence type="ECO:0000313" key="2">
    <source>
        <dbReference type="Proteomes" id="UP001214250"/>
    </source>
</evidence>
<gene>
    <name evidence="1" type="ORF">PQO03_13685</name>
</gene>